<dbReference type="RefSeq" id="WP_191037982.1">
    <property type="nucleotide sequence ID" value="NZ_JACXAA010000002.1"/>
</dbReference>
<name>A0A927GCB0_9BACT</name>
<comment type="caution">
    <text evidence="1">The sequence shown here is derived from an EMBL/GenBank/DDBJ whole genome shotgun (WGS) entry which is preliminary data.</text>
</comment>
<accession>A0A927GCB0</accession>
<reference evidence="1" key="1">
    <citation type="submission" date="2020-09" db="EMBL/GenBank/DDBJ databases">
        <authorList>
            <person name="Kim M.K."/>
        </authorList>
    </citation>
    <scope>NUCLEOTIDE SEQUENCE</scope>
    <source>
        <strain evidence="1">BT704</strain>
    </source>
</reference>
<dbReference type="Pfam" id="PF12099">
    <property type="entry name" value="DUF3575"/>
    <property type="match status" value="1"/>
</dbReference>
<evidence type="ECO:0000313" key="1">
    <source>
        <dbReference type="EMBL" id="MBD2752335.1"/>
    </source>
</evidence>
<proteinExistence type="predicted"/>
<organism evidence="1 2">
    <name type="scientific">Spirosoma validum</name>
    <dbReference type="NCBI Taxonomy" id="2771355"/>
    <lineage>
        <taxon>Bacteria</taxon>
        <taxon>Pseudomonadati</taxon>
        <taxon>Bacteroidota</taxon>
        <taxon>Cytophagia</taxon>
        <taxon>Cytophagales</taxon>
        <taxon>Cytophagaceae</taxon>
        <taxon>Spirosoma</taxon>
    </lineage>
</organism>
<sequence length="206" mass="23241">MQHFYSRWMTTAILLVSITAWKSVYAQDTTRIWTRPNVLKTNLLAPISLFYERALTRRFALRTSVRWWSFGSVTKDSKFANATIEGKFYTAKTGLLLTRGHPTGFFVGLYLKARTLRYVNEVGTGPGNPMALDEIKVQSIGFGVTIGYVWVARRGFVVELAHGMGSMPAALTSYEHTMRYSTVTSDSGRDYLMLDFRTGVSLGYAF</sequence>
<dbReference type="InterPro" id="IPR021958">
    <property type="entry name" value="DUF3575"/>
</dbReference>
<keyword evidence="2" id="KW-1185">Reference proteome</keyword>
<evidence type="ECO:0000313" key="2">
    <source>
        <dbReference type="Proteomes" id="UP000653797"/>
    </source>
</evidence>
<dbReference type="Proteomes" id="UP000653797">
    <property type="component" value="Unassembled WGS sequence"/>
</dbReference>
<protein>
    <submittedName>
        <fullName evidence="1">DUF3575 domain-containing protein</fullName>
    </submittedName>
</protein>
<dbReference type="EMBL" id="JACXAA010000002">
    <property type="protein sequence ID" value="MBD2752335.1"/>
    <property type="molecule type" value="Genomic_DNA"/>
</dbReference>
<dbReference type="AlphaFoldDB" id="A0A927GCB0"/>
<gene>
    <name evidence="1" type="ORF">IC230_05490</name>
</gene>